<proteinExistence type="predicted"/>
<accession>A0ABT2PB86</accession>
<gene>
    <name evidence="2" type="ORF">N4R40_04835</name>
</gene>
<sequence length="246" mass="28574">MSVEQEVLTRSEQVYSPLGNYLRTVSPREDAAMSFSEVEEVISRPLPRQARQNVSWWDSVPKKPQSRAWLRADRRASVDLSTETVTFIFAVFQRGWSVEQLKRMRSDWLTFARGELADPRRLSHVELGWWEPHHVYLLHYPADAAYKVGITRVDSTRIAKLTGSRGRLVDRLEVANRWAALVVESHVLELVWDAWKQPDRFATGDQGETERWSDWLVPPPLSVVRDSLTEDQKSPGWEMSVFRRES</sequence>
<dbReference type="RefSeq" id="WP_261606243.1">
    <property type="nucleotide sequence ID" value="NZ_JAODOR010000005.1"/>
</dbReference>
<protein>
    <recommendedName>
        <fullName evidence="4">GIY-YIG nuclease family protein</fullName>
    </recommendedName>
</protein>
<evidence type="ECO:0000313" key="3">
    <source>
        <dbReference type="Proteomes" id="UP001300496"/>
    </source>
</evidence>
<keyword evidence="3" id="KW-1185">Reference proteome</keyword>
<evidence type="ECO:0000256" key="1">
    <source>
        <dbReference type="SAM" id="MobiDB-lite"/>
    </source>
</evidence>
<reference evidence="2 3" key="1">
    <citation type="journal article" date="2024" name="Int. J. Syst. Evol. Microbiol.">
        <title>Microbacterium memoriense sp. nov., a member of the Actinomycetota from marine beach sediment of the north coast of Portugal.</title>
        <authorList>
            <person name="Santos J.D.N.D."/>
            <person name="Klimek D."/>
            <person name="Calusinska M."/>
            <person name="Lobo-da-Cunha A."/>
            <person name="Catita J."/>
            <person name="Goncalves H."/>
            <person name="Gonzalez I."/>
            <person name="Lage O.M."/>
        </authorList>
    </citation>
    <scope>NUCLEOTIDE SEQUENCE [LARGE SCALE GENOMIC DNA]</scope>
    <source>
        <strain evidence="2 3">PMIC_1C1B</strain>
    </source>
</reference>
<evidence type="ECO:0000313" key="2">
    <source>
        <dbReference type="EMBL" id="MCT9001689.1"/>
    </source>
</evidence>
<name>A0ABT2PB86_9MICO</name>
<evidence type="ECO:0008006" key="4">
    <source>
        <dbReference type="Google" id="ProtNLM"/>
    </source>
</evidence>
<feature type="region of interest" description="Disordered" evidence="1">
    <location>
        <begin position="226"/>
        <end position="246"/>
    </location>
</feature>
<comment type="caution">
    <text evidence="2">The sequence shown here is derived from an EMBL/GenBank/DDBJ whole genome shotgun (WGS) entry which is preliminary data.</text>
</comment>
<dbReference type="Proteomes" id="UP001300496">
    <property type="component" value="Unassembled WGS sequence"/>
</dbReference>
<organism evidence="2 3">
    <name type="scientific">Microbacterium memoriense</name>
    <dbReference type="NCBI Taxonomy" id="2978350"/>
    <lineage>
        <taxon>Bacteria</taxon>
        <taxon>Bacillati</taxon>
        <taxon>Actinomycetota</taxon>
        <taxon>Actinomycetes</taxon>
        <taxon>Micrococcales</taxon>
        <taxon>Microbacteriaceae</taxon>
        <taxon>Microbacterium</taxon>
    </lineage>
</organism>
<dbReference type="EMBL" id="JAODOR010000005">
    <property type="protein sequence ID" value="MCT9001689.1"/>
    <property type="molecule type" value="Genomic_DNA"/>
</dbReference>